<dbReference type="Proteomes" id="UP000887104">
    <property type="component" value="Unassembled WGS sequence"/>
</dbReference>
<dbReference type="EMBL" id="BPEY01000007">
    <property type="protein sequence ID" value="GIU41618.1"/>
    <property type="molecule type" value="Genomic_DNA"/>
</dbReference>
<keyword evidence="3 6" id="KW-0732">Signal</keyword>
<comment type="caution">
    <text evidence="7">The sequence shown here is derived from an EMBL/GenBank/DDBJ whole genome shotgun (WGS) entry which is preliminary data.</text>
</comment>
<evidence type="ECO:0000256" key="6">
    <source>
        <dbReference type="SAM" id="SignalP"/>
    </source>
</evidence>
<keyword evidence="4" id="KW-0472">Membrane</keyword>
<protein>
    <submittedName>
        <fullName evidence="7">Outer membrane MltA-interaction protein MipA</fullName>
    </submittedName>
</protein>
<feature type="chain" id="PRO_5047282463" evidence="6">
    <location>
        <begin position="23"/>
        <end position="292"/>
    </location>
</feature>
<dbReference type="RefSeq" id="WP_220779311.1">
    <property type="nucleotide sequence ID" value="NZ_BPEY01000007.1"/>
</dbReference>
<keyword evidence="5" id="KW-0998">Cell outer membrane</keyword>
<dbReference type="InterPro" id="IPR010583">
    <property type="entry name" value="MipA"/>
</dbReference>
<evidence type="ECO:0000256" key="4">
    <source>
        <dbReference type="ARBA" id="ARBA00023136"/>
    </source>
</evidence>
<feature type="signal peptide" evidence="6">
    <location>
        <begin position="1"/>
        <end position="22"/>
    </location>
</feature>
<name>A0ABQ4P281_9GAMM</name>
<organism evidence="7 8">
    <name type="scientific">Shewanella sairae</name>
    <dbReference type="NCBI Taxonomy" id="190310"/>
    <lineage>
        <taxon>Bacteria</taxon>
        <taxon>Pseudomonadati</taxon>
        <taxon>Pseudomonadota</taxon>
        <taxon>Gammaproteobacteria</taxon>
        <taxon>Alteromonadales</taxon>
        <taxon>Shewanellaceae</taxon>
        <taxon>Shewanella</taxon>
    </lineage>
</organism>
<evidence type="ECO:0000313" key="7">
    <source>
        <dbReference type="EMBL" id="GIU41618.1"/>
    </source>
</evidence>
<evidence type="ECO:0000256" key="3">
    <source>
        <dbReference type="ARBA" id="ARBA00022729"/>
    </source>
</evidence>
<keyword evidence="8" id="KW-1185">Reference proteome</keyword>
<dbReference type="PANTHER" id="PTHR38776:SF1">
    <property type="entry name" value="MLTA-INTERACTING PROTEIN-RELATED"/>
    <property type="match status" value="1"/>
</dbReference>
<accession>A0ABQ4P281</accession>
<proteinExistence type="inferred from homology"/>
<reference evidence="7" key="1">
    <citation type="submission" date="2021-05" db="EMBL/GenBank/DDBJ databases">
        <title>Molecular characterization for Shewanella algae harboring chromosomal blaOXA-55-like strains isolated from clinical and environment sample.</title>
        <authorList>
            <person name="Ohama Y."/>
            <person name="Aoki K."/>
            <person name="Harada S."/>
            <person name="Moriya K."/>
            <person name="Ishii Y."/>
            <person name="Tateda K."/>
        </authorList>
    </citation>
    <scope>NUCLEOTIDE SEQUENCE</scope>
    <source>
        <strain evidence="7">JCM 11563</strain>
    </source>
</reference>
<dbReference type="Pfam" id="PF06629">
    <property type="entry name" value="MipA"/>
    <property type="match status" value="1"/>
</dbReference>
<gene>
    <name evidence="7" type="primary">mipA</name>
    <name evidence="7" type="ORF">TUM4438_06270</name>
</gene>
<dbReference type="PANTHER" id="PTHR38776">
    <property type="entry name" value="MLTA-INTERACTING PROTEIN-RELATED"/>
    <property type="match status" value="1"/>
</dbReference>
<evidence type="ECO:0000313" key="8">
    <source>
        <dbReference type="Proteomes" id="UP000887104"/>
    </source>
</evidence>
<evidence type="ECO:0000256" key="5">
    <source>
        <dbReference type="ARBA" id="ARBA00023237"/>
    </source>
</evidence>
<evidence type="ECO:0000256" key="1">
    <source>
        <dbReference type="ARBA" id="ARBA00004442"/>
    </source>
</evidence>
<sequence>MPLFFVLLLAASLFFGVGVAKASTNCENNTDCIEVGRWDIGLALGYGMKSNPLKDFDDIPIYAVPTLAYYGESWFFDNGNIGYTLAEGENFTINLITTFSNDSAFFHRWDPSNIFLLSGDNTQSAIAPMASTMKAFDTPDERAIGELKNRNFTYLGGAEAFIYTRFGIVHASLAHDILDVHGGFESRLKWFYNIPLDRWNFEFAAVLDWKSEEVVDYYYGVRPSESFYWSQAYQAESALNKSIEFTGQYVLTKNWNLLLVARYTDIADEIAESPLLDKGYTTTYFVSAAYRF</sequence>
<evidence type="ECO:0000256" key="2">
    <source>
        <dbReference type="ARBA" id="ARBA00005722"/>
    </source>
</evidence>
<comment type="subcellular location">
    <subcellularLocation>
        <location evidence="1">Cell outer membrane</location>
    </subcellularLocation>
</comment>
<comment type="similarity">
    <text evidence="2">Belongs to the MipA/OmpV family.</text>
</comment>